<dbReference type="InterPro" id="IPR036249">
    <property type="entry name" value="Thioredoxin-like_sf"/>
</dbReference>
<dbReference type="PANTHER" id="PTHR36057:SF1">
    <property type="entry name" value="LIPOPROTEIN LIPID ATTACHMENT SITE-LIKE PROTEIN, PUTATIVE (DUF1223)-RELATED"/>
    <property type="match status" value="1"/>
</dbReference>
<dbReference type="SUPFAM" id="SSF52833">
    <property type="entry name" value="Thioredoxin-like"/>
    <property type="match status" value="1"/>
</dbReference>
<sequence length="318" mass="34291">MRWAVSACRHGSSATDWAAVPVPRSRCCLPRRLSRCSRCSRSESGICKDCQSRQTKGHVTSPGAAMSRLVLLLPLTASCLLAAGAAQAAMSCRAESPAHTVALLELYTSEGCNSCPPADRFVSNLGSMGRDKLVPLSLHVDYWDYIGWKDVYAKPAFTERQRWLTGLAGSRTVYTPQIFVGGAEQRGWRGGVSNQVRRTNAQPAQARISMTIGRVSANTLPLVIDAQAPRDSKLFVALYENGLTSEVKAGENRGVTLKHDYVVRDWIGPLAINAEGRLAMPRMPVIPDGAVPAKLGIAAFVQDARGTVLQVLAADLCL</sequence>
<keyword evidence="2" id="KW-1185">Reference proteome</keyword>
<evidence type="ECO:0000313" key="1">
    <source>
        <dbReference type="EMBL" id="RJF99261.1"/>
    </source>
</evidence>
<dbReference type="InterPro" id="IPR010634">
    <property type="entry name" value="DUF1223"/>
</dbReference>
<dbReference type="Pfam" id="PF06764">
    <property type="entry name" value="DUF1223"/>
    <property type="match status" value="1"/>
</dbReference>
<dbReference type="EMBL" id="QYUO01000001">
    <property type="protein sequence ID" value="RJF99261.1"/>
    <property type="molecule type" value="Genomic_DNA"/>
</dbReference>
<proteinExistence type="predicted"/>
<comment type="caution">
    <text evidence="1">The sequence shown here is derived from an EMBL/GenBank/DDBJ whole genome shotgun (WGS) entry which is preliminary data.</text>
</comment>
<accession>A0A3A3FYJ1</accession>
<organism evidence="1 2">
    <name type="scientific">Noviherbaspirillum saxi</name>
    <dbReference type="NCBI Taxonomy" id="2320863"/>
    <lineage>
        <taxon>Bacteria</taxon>
        <taxon>Pseudomonadati</taxon>
        <taxon>Pseudomonadota</taxon>
        <taxon>Betaproteobacteria</taxon>
        <taxon>Burkholderiales</taxon>
        <taxon>Oxalobacteraceae</taxon>
        <taxon>Noviherbaspirillum</taxon>
    </lineage>
</organism>
<dbReference type="AlphaFoldDB" id="A0A3A3FYJ1"/>
<gene>
    <name evidence="1" type="ORF">D3871_12570</name>
</gene>
<reference evidence="2" key="1">
    <citation type="submission" date="2018-09" db="EMBL/GenBank/DDBJ databases">
        <authorList>
            <person name="Zhu H."/>
        </authorList>
    </citation>
    <scope>NUCLEOTIDE SEQUENCE [LARGE SCALE GENOMIC DNA]</scope>
    <source>
        <strain evidence="2">K1R23-30</strain>
    </source>
</reference>
<protein>
    <submittedName>
        <fullName evidence="1">DUF1223 domain-containing protein</fullName>
    </submittedName>
</protein>
<name>A0A3A3FYJ1_9BURK</name>
<dbReference type="Proteomes" id="UP000265955">
    <property type="component" value="Unassembled WGS sequence"/>
</dbReference>
<evidence type="ECO:0000313" key="2">
    <source>
        <dbReference type="Proteomes" id="UP000265955"/>
    </source>
</evidence>
<dbReference type="PANTHER" id="PTHR36057">
    <property type="match status" value="1"/>
</dbReference>